<protein>
    <submittedName>
        <fullName evidence="2">Uncharacterized protein</fullName>
    </submittedName>
</protein>
<dbReference type="AlphaFoldDB" id="B6JZ06"/>
<reference evidence="2 3" key="1">
    <citation type="journal article" date="2011" name="Science">
        <title>Comparative functional genomics of the fission yeasts.</title>
        <authorList>
            <person name="Rhind N."/>
            <person name="Chen Z."/>
            <person name="Yassour M."/>
            <person name="Thompson D.A."/>
            <person name="Haas B.J."/>
            <person name="Habib N."/>
            <person name="Wapinski I."/>
            <person name="Roy S."/>
            <person name="Lin M.F."/>
            <person name="Heiman D.I."/>
            <person name="Young S.K."/>
            <person name="Furuya K."/>
            <person name="Guo Y."/>
            <person name="Pidoux A."/>
            <person name="Chen H.M."/>
            <person name="Robbertse B."/>
            <person name="Goldberg J.M."/>
            <person name="Aoki K."/>
            <person name="Bayne E.H."/>
            <person name="Berlin A.M."/>
            <person name="Desjardins C.A."/>
            <person name="Dobbs E."/>
            <person name="Dukaj L."/>
            <person name="Fan L."/>
            <person name="FitzGerald M.G."/>
            <person name="French C."/>
            <person name="Gujja S."/>
            <person name="Hansen K."/>
            <person name="Keifenheim D."/>
            <person name="Levin J.Z."/>
            <person name="Mosher R.A."/>
            <person name="Mueller C.A."/>
            <person name="Pfiffner J."/>
            <person name="Priest M."/>
            <person name="Russ C."/>
            <person name="Smialowska A."/>
            <person name="Swoboda P."/>
            <person name="Sykes S.M."/>
            <person name="Vaughn M."/>
            <person name="Vengrova S."/>
            <person name="Yoder R."/>
            <person name="Zeng Q."/>
            <person name="Allshire R."/>
            <person name="Baulcombe D."/>
            <person name="Birren B.W."/>
            <person name="Brown W."/>
            <person name="Ekwall K."/>
            <person name="Kellis M."/>
            <person name="Leatherwood J."/>
            <person name="Levin H."/>
            <person name="Margalit H."/>
            <person name="Martienssen R."/>
            <person name="Nieduszynski C.A."/>
            <person name="Spatafora J.W."/>
            <person name="Friedman N."/>
            <person name="Dalgaard J.Z."/>
            <person name="Baumann P."/>
            <person name="Niki H."/>
            <person name="Regev A."/>
            <person name="Nusbaum C."/>
        </authorList>
    </citation>
    <scope>NUCLEOTIDE SEQUENCE [LARGE SCALE GENOMIC DNA]</scope>
    <source>
        <strain evidence="3">yFS275 / FY16936</strain>
    </source>
</reference>
<evidence type="ECO:0000313" key="3">
    <source>
        <dbReference type="Proteomes" id="UP000001744"/>
    </source>
</evidence>
<feature type="compositionally biased region" description="Polar residues" evidence="1">
    <location>
        <begin position="1"/>
        <end position="18"/>
    </location>
</feature>
<dbReference type="EMBL" id="KE651168">
    <property type="protein sequence ID" value="EEB06774.1"/>
    <property type="molecule type" value="Genomic_DNA"/>
</dbReference>
<name>B6JZ06_SCHJY</name>
<dbReference type="HOGENOM" id="CLU_1289605_0_0_1"/>
<feature type="compositionally biased region" description="Low complexity" evidence="1">
    <location>
        <begin position="19"/>
        <end position="33"/>
    </location>
</feature>
<organism evidence="2 3">
    <name type="scientific">Schizosaccharomyces japonicus (strain yFS275 / FY16936)</name>
    <name type="common">Fission yeast</name>
    <dbReference type="NCBI Taxonomy" id="402676"/>
    <lineage>
        <taxon>Eukaryota</taxon>
        <taxon>Fungi</taxon>
        <taxon>Dikarya</taxon>
        <taxon>Ascomycota</taxon>
        <taxon>Taphrinomycotina</taxon>
        <taxon>Schizosaccharomycetes</taxon>
        <taxon>Schizosaccharomycetales</taxon>
        <taxon>Schizosaccharomycetaceae</taxon>
        <taxon>Schizosaccharomyces</taxon>
    </lineage>
</organism>
<feature type="region of interest" description="Disordered" evidence="1">
    <location>
        <begin position="1"/>
        <end position="43"/>
    </location>
</feature>
<dbReference type="GeneID" id="7048256"/>
<dbReference type="VEuPathDB" id="FungiDB:SJAG_01828"/>
<accession>B6JZ06</accession>
<evidence type="ECO:0000256" key="1">
    <source>
        <dbReference type="SAM" id="MobiDB-lite"/>
    </source>
</evidence>
<gene>
    <name evidence="2" type="ORF">SJAG_01828</name>
</gene>
<feature type="region of interest" description="Disordered" evidence="1">
    <location>
        <begin position="155"/>
        <end position="178"/>
    </location>
</feature>
<evidence type="ECO:0000313" key="2">
    <source>
        <dbReference type="EMBL" id="EEB06774.1"/>
    </source>
</evidence>
<keyword evidence="3" id="KW-1185">Reference proteome</keyword>
<dbReference type="Proteomes" id="UP000001744">
    <property type="component" value="Unassembled WGS sequence"/>
</dbReference>
<sequence length="214" mass="23445">MCTQFQTPDKNSNLLSSNVPAVPHTDVPVTPTPASKRSGSEKRISYQDLAGLDSRDISSSWHSADVERWFQVLSKPQRAVALLTLLQYIPSPNCRSMQAYIDKRARQAELDTQHPAGLAAGDQYSVLSPTSLSPSYSWWSPGGSPYNSIYRGFQPSASSQSPRHLGSAQYGRRSSSTSNISTAASAALNEARRLGDLSQRFAKNLRLNNTDQKN</sequence>
<proteinExistence type="predicted"/>
<dbReference type="JaponicusDB" id="SJAG_01828"/>
<dbReference type="RefSeq" id="XP_002173067.1">
    <property type="nucleotide sequence ID" value="XM_002173031.2"/>
</dbReference>